<organism evidence="3">
    <name type="scientific">Sarcoptes scabiei</name>
    <name type="common">Itch mite</name>
    <name type="synonym">Acarus scabiei</name>
    <dbReference type="NCBI Taxonomy" id="52283"/>
    <lineage>
        <taxon>Eukaryota</taxon>
        <taxon>Metazoa</taxon>
        <taxon>Ecdysozoa</taxon>
        <taxon>Arthropoda</taxon>
        <taxon>Chelicerata</taxon>
        <taxon>Arachnida</taxon>
        <taxon>Acari</taxon>
        <taxon>Acariformes</taxon>
        <taxon>Sarcoptiformes</taxon>
        <taxon>Astigmata</taxon>
        <taxon>Psoroptidia</taxon>
        <taxon>Sarcoptoidea</taxon>
        <taxon>Sarcoptidae</taxon>
        <taxon>Sarcoptinae</taxon>
        <taxon>Sarcoptes</taxon>
    </lineage>
</organism>
<dbReference type="EnsemblMetazoa" id="SSS_7250s_mrna">
    <property type="protein sequence ID" value="KAF7493765.1"/>
    <property type="gene ID" value="SSS_7250"/>
</dbReference>
<reference evidence="3" key="2">
    <citation type="submission" date="2020-01" db="EMBL/GenBank/DDBJ databases">
        <authorList>
            <person name="Korhonen P.K.K."/>
            <person name="Guangxu M.G."/>
            <person name="Wang T.W."/>
            <person name="Stroehlein A.J.S."/>
            <person name="Young N.D."/>
            <person name="Ang C.-S.A."/>
            <person name="Fernando D.W.F."/>
            <person name="Lu H.L."/>
            <person name="Taylor S.T."/>
            <person name="Ehtesham M.E.M."/>
            <person name="Najaraj S.H.N."/>
            <person name="Harsha G.H.G."/>
            <person name="Madugundu A.M."/>
            <person name="Renuse S.R."/>
            <person name="Holt D.H."/>
            <person name="Pandey A.P."/>
            <person name="Papenfuss A.P."/>
            <person name="Gasser R.B.G."/>
            <person name="Fischer K.F."/>
        </authorList>
    </citation>
    <scope>NUCLEOTIDE SEQUENCE</scope>
    <source>
        <strain evidence="3">SSS_KF_BRIS2020</strain>
    </source>
</reference>
<feature type="transmembrane region" description="Helical" evidence="2">
    <location>
        <begin position="476"/>
        <end position="499"/>
    </location>
</feature>
<dbReference type="EMBL" id="WVUK01000055">
    <property type="protein sequence ID" value="KAF7493765.1"/>
    <property type="molecule type" value="Genomic_DNA"/>
</dbReference>
<dbReference type="Proteomes" id="UP000070412">
    <property type="component" value="Unassembled WGS sequence"/>
</dbReference>
<feature type="region of interest" description="Disordered" evidence="1">
    <location>
        <begin position="82"/>
        <end position="101"/>
    </location>
</feature>
<reference evidence="5" key="1">
    <citation type="journal article" date="2020" name="PLoS Negl. Trop. Dis.">
        <title>High-quality nuclear genome for Sarcoptes scabiei-A critical resource for a neglected parasite.</title>
        <authorList>
            <person name="Korhonen P.K."/>
            <person name="Gasser R.B."/>
            <person name="Ma G."/>
            <person name="Wang T."/>
            <person name="Stroehlein A.J."/>
            <person name="Young N.D."/>
            <person name="Ang C.S."/>
            <person name="Fernando D.D."/>
            <person name="Lu H.C."/>
            <person name="Taylor S."/>
            <person name="Reynolds S.L."/>
            <person name="Mofiz E."/>
            <person name="Najaraj S.H."/>
            <person name="Gowda H."/>
            <person name="Madugundu A."/>
            <person name="Renuse S."/>
            <person name="Holt D."/>
            <person name="Pandey A."/>
            <person name="Papenfuss A.T."/>
            <person name="Fischer K."/>
        </authorList>
    </citation>
    <scope>NUCLEOTIDE SEQUENCE [LARGE SCALE GENOMIC DNA]</scope>
</reference>
<sequence length="632" mass="73343">MGKRNSIRSVSIQAVCVFLQIVLFRFSPTIVAQHSFEERNILHYDLPQQNHHRHHKWCNHYELPTSELIPTDRLSINYVPIENVHDGDGQNRPTTGRDDRIDNHHQNQIRFTLPEQYSLPIIDDRISKPIRQQVIVGPTHLIYPRVSLVDQSHSSLNHNQWDDDHSIFVEKPKKFRKRLKKRPFVGDQAIKEIIYADHYKPKHSTVNKIIVIEESDPILSHPDRGQNDRQWEQIHNPNPLISTKMPVLDDNHQQLFYENHFHSHHHLVPEDPYRNDYHLSRPLVNDKPILTIKQLHDQLNQSDPTILFGGVLPKDDRKNFTIQSSNGHSTMEKFGSQDFFVKSNNFSFQKDWNLESISSTTIEPRLMINESKRNQNRSKEQLVLSGSVNRHWLTSTTPTVFYFTSQRNTIYTSPLTLSPTPMPTIRTTTSMAIQTNGIKKSNQNYFDSRKGEYSMAKRKNSSENNQSLQSNGMNKISSFIMAFCLSLLLLCGIIVLILYRETVSERFQTIFHRNDQPNASIEQADRDSDSNENRGDFENQIQIHQCVQQIRPISSTSSSSQFDQQPTLSSLPIPSSPRLDLALSDQNQIEKIIGCPENSLDRIKCRHYFSRAHRWIPKRPPLSSDLINKNKA</sequence>
<name>A0A834RBG0_SARSC</name>
<keyword evidence="2" id="KW-1133">Transmembrane helix</keyword>
<evidence type="ECO:0000313" key="3">
    <source>
        <dbReference type="EMBL" id="KAF7493765.1"/>
    </source>
</evidence>
<dbReference type="OrthoDB" id="10672723at2759"/>
<evidence type="ECO:0000313" key="5">
    <source>
        <dbReference type="Proteomes" id="UP000070412"/>
    </source>
</evidence>
<evidence type="ECO:0000256" key="2">
    <source>
        <dbReference type="SAM" id="Phobius"/>
    </source>
</evidence>
<gene>
    <name evidence="3" type="ORF">SSS_7250</name>
</gene>
<protein>
    <submittedName>
        <fullName evidence="3 4">Uncharacterized protein</fullName>
    </submittedName>
</protein>
<keyword evidence="5" id="KW-1185">Reference proteome</keyword>
<dbReference type="AlphaFoldDB" id="A0A834RBG0"/>
<keyword evidence="2" id="KW-0472">Membrane</keyword>
<evidence type="ECO:0000313" key="4">
    <source>
        <dbReference type="EnsemblMetazoa" id="KAF7493765.1"/>
    </source>
</evidence>
<reference evidence="4" key="3">
    <citation type="submission" date="2022-06" db="UniProtKB">
        <authorList>
            <consortium name="EnsemblMetazoa"/>
        </authorList>
    </citation>
    <scope>IDENTIFICATION</scope>
</reference>
<evidence type="ECO:0000256" key="1">
    <source>
        <dbReference type="SAM" id="MobiDB-lite"/>
    </source>
</evidence>
<proteinExistence type="predicted"/>
<accession>A0A834RBG0</accession>
<feature type="compositionally biased region" description="Basic and acidic residues" evidence="1">
    <location>
        <begin position="83"/>
        <end position="101"/>
    </location>
</feature>
<keyword evidence="2" id="KW-0812">Transmembrane</keyword>